<dbReference type="PROSITE" id="PS50995">
    <property type="entry name" value="HTH_MARR_2"/>
    <property type="match status" value="1"/>
</dbReference>
<evidence type="ECO:0000259" key="1">
    <source>
        <dbReference type="PROSITE" id="PS50995"/>
    </source>
</evidence>
<dbReference type="Gene3D" id="1.10.10.10">
    <property type="entry name" value="Winged helix-like DNA-binding domain superfamily/Winged helix DNA-binding domain"/>
    <property type="match status" value="1"/>
</dbReference>
<proteinExistence type="predicted"/>
<dbReference type="InterPro" id="IPR036390">
    <property type="entry name" value="WH_DNA-bd_sf"/>
</dbReference>
<dbReference type="SMART" id="SM00347">
    <property type="entry name" value="HTH_MARR"/>
    <property type="match status" value="1"/>
</dbReference>
<evidence type="ECO:0000313" key="2">
    <source>
        <dbReference type="EMBL" id="QDO95942.1"/>
    </source>
</evidence>
<dbReference type="PANTHER" id="PTHR33164">
    <property type="entry name" value="TRANSCRIPTIONAL REGULATOR, MARR FAMILY"/>
    <property type="match status" value="1"/>
</dbReference>
<dbReference type="PANTHER" id="PTHR33164:SF43">
    <property type="entry name" value="HTH-TYPE TRANSCRIPTIONAL REPRESSOR YETL"/>
    <property type="match status" value="1"/>
</dbReference>
<dbReference type="InterPro" id="IPR039422">
    <property type="entry name" value="MarR/SlyA-like"/>
</dbReference>
<protein>
    <submittedName>
        <fullName evidence="2">MarR family transcriptional regulator</fullName>
    </submittedName>
</protein>
<dbReference type="OrthoDB" id="6400670at2"/>
<dbReference type="GO" id="GO:0003700">
    <property type="term" value="F:DNA-binding transcription factor activity"/>
    <property type="evidence" value="ECO:0007669"/>
    <property type="project" value="InterPro"/>
</dbReference>
<dbReference type="EMBL" id="CP041636">
    <property type="protein sequence ID" value="QDO95942.1"/>
    <property type="molecule type" value="Genomic_DNA"/>
</dbReference>
<dbReference type="Proteomes" id="UP000317496">
    <property type="component" value="Chromosome"/>
</dbReference>
<dbReference type="InterPro" id="IPR000835">
    <property type="entry name" value="HTH_MarR-typ"/>
</dbReference>
<reference evidence="2 3" key="1">
    <citation type="submission" date="2019-07" db="EMBL/GenBank/DDBJ databases">
        <title>Genome sequencing for Ferrovibrio sp. K5.</title>
        <authorList>
            <person name="Park S.-J."/>
        </authorList>
    </citation>
    <scope>NUCLEOTIDE SEQUENCE [LARGE SCALE GENOMIC DNA]</scope>
    <source>
        <strain evidence="2 3">K5</strain>
    </source>
</reference>
<name>A0A516GWS5_9PROT</name>
<organism evidence="2 3">
    <name type="scientific">Ferrovibrio terrae</name>
    <dbReference type="NCBI Taxonomy" id="2594003"/>
    <lineage>
        <taxon>Bacteria</taxon>
        <taxon>Pseudomonadati</taxon>
        <taxon>Pseudomonadota</taxon>
        <taxon>Alphaproteobacteria</taxon>
        <taxon>Rhodospirillales</taxon>
        <taxon>Rhodospirillaceae</taxon>
        <taxon>Ferrovibrio</taxon>
    </lineage>
</organism>
<feature type="domain" description="HTH marR-type" evidence="1">
    <location>
        <begin position="13"/>
        <end position="151"/>
    </location>
</feature>
<gene>
    <name evidence="2" type="ORF">FNB15_01005</name>
</gene>
<dbReference type="Pfam" id="PF12802">
    <property type="entry name" value="MarR_2"/>
    <property type="match status" value="1"/>
</dbReference>
<accession>A0A516GWS5</accession>
<evidence type="ECO:0000313" key="3">
    <source>
        <dbReference type="Proteomes" id="UP000317496"/>
    </source>
</evidence>
<dbReference type="InterPro" id="IPR036388">
    <property type="entry name" value="WH-like_DNA-bd_sf"/>
</dbReference>
<dbReference type="SUPFAM" id="SSF46785">
    <property type="entry name" value="Winged helix' DNA-binding domain"/>
    <property type="match status" value="1"/>
</dbReference>
<dbReference type="KEGG" id="fer:FNB15_01005"/>
<keyword evidence="3" id="KW-1185">Reference proteome</keyword>
<dbReference type="GO" id="GO:0006950">
    <property type="term" value="P:response to stress"/>
    <property type="evidence" value="ECO:0007669"/>
    <property type="project" value="TreeGrafter"/>
</dbReference>
<dbReference type="RefSeq" id="WP_144066923.1">
    <property type="nucleotide sequence ID" value="NZ_CP041636.1"/>
</dbReference>
<dbReference type="AlphaFoldDB" id="A0A516GWS5"/>
<sequence length="157" mass="17795">MPRPKPKDAELPAPDLRFRILNWVGIIDQLASNRANRTLRDQDLPLPQFVMLNHFSHRPEEGKTVGGIARAMQQLPPAVTKTTQKLLVKGYLREAPSPDDARSKQLFLTARGKAAHGKAIAALVPEVVPAFADWKPADLEQFWQYLDKLKLWLDQNR</sequence>